<proteinExistence type="predicted"/>
<keyword evidence="3" id="KW-1185">Reference proteome</keyword>
<reference evidence="2 3" key="1">
    <citation type="journal article" date="2021" name="Elife">
        <title>Chloroplast acquisition without the gene transfer in kleptoplastic sea slugs, Plakobranchus ocellatus.</title>
        <authorList>
            <person name="Maeda T."/>
            <person name="Takahashi S."/>
            <person name="Yoshida T."/>
            <person name="Shimamura S."/>
            <person name="Takaki Y."/>
            <person name="Nagai Y."/>
            <person name="Toyoda A."/>
            <person name="Suzuki Y."/>
            <person name="Arimoto A."/>
            <person name="Ishii H."/>
            <person name="Satoh N."/>
            <person name="Nishiyama T."/>
            <person name="Hasebe M."/>
            <person name="Maruyama T."/>
            <person name="Minagawa J."/>
            <person name="Obokata J."/>
            <person name="Shigenobu S."/>
        </authorList>
    </citation>
    <scope>NUCLEOTIDE SEQUENCE [LARGE SCALE GENOMIC DNA]</scope>
</reference>
<dbReference type="EMBL" id="BLXT01008342">
    <property type="protein sequence ID" value="GFO47720.1"/>
    <property type="molecule type" value="Genomic_DNA"/>
</dbReference>
<sequence>MCVECARNVRGMYVMCTWHMCVQDDLKLSDPSSDQCAGRGARTHDRTFPADTRADSLPTVPRMPIGIGGSRVSALALKSTAILRLGFRFVLKQRGARANFDVATLANNSK</sequence>
<feature type="region of interest" description="Disordered" evidence="1">
    <location>
        <begin position="33"/>
        <end position="55"/>
    </location>
</feature>
<comment type="caution">
    <text evidence="2">The sequence shown here is derived from an EMBL/GenBank/DDBJ whole genome shotgun (WGS) entry which is preliminary data.</text>
</comment>
<dbReference type="Proteomes" id="UP000735302">
    <property type="component" value="Unassembled WGS sequence"/>
</dbReference>
<evidence type="ECO:0000313" key="3">
    <source>
        <dbReference type="Proteomes" id="UP000735302"/>
    </source>
</evidence>
<evidence type="ECO:0000256" key="1">
    <source>
        <dbReference type="SAM" id="MobiDB-lite"/>
    </source>
</evidence>
<evidence type="ECO:0000313" key="2">
    <source>
        <dbReference type="EMBL" id="GFO47720.1"/>
    </source>
</evidence>
<dbReference type="AlphaFoldDB" id="A0AAV4DUS2"/>
<gene>
    <name evidence="2" type="ORF">PoB_007422500</name>
</gene>
<accession>A0AAV4DUS2</accession>
<name>A0AAV4DUS2_9GAST</name>
<protein>
    <submittedName>
        <fullName evidence="2">Uncharacterized protein</fullName>
    </submittedName>
</protein>
<organism evidence="2 3">
    <name type="scientific">Plakobranchus ocellatus</name>
    <dbReference type="NCBI Taxonomy" id="259542"/>
    <lineage>
        <taxon>Eukaryota</taxon>
        <taxon>Metazoa</taxon>
        <taxon>Spiralia</taxon>
        <taxon>Lophotrochozoa</taxon>
        <taxon>Mollusca</taxon>
        <taxon>Gastropoda</taxon>
        <taxon>Heterobranchia</taxon>
        <taxon>Euthyneura</taxon>
        <taxon>Panpulmonata</taxon>
        <taxon>Sacoglossa</taxon>
        <taxon>Placobranchoidea</taxon>
        <taxon>Plakobranchidae</taxon>
        <taxon>Plakobranchus</taxon>
    </lineage>
</organism>
<feature type="compositionally biased region" description="Basic and acidic residues" evidence="1">
    <location>
        <begin position="42"/>
        <end position="54"/>
    </location>
</feature>